<evidence type="ECO:0000256" key="1">
    <source>
        <dbReference type="ARBA" id="ARBA00001947"/>
    </source>
</evidence>
<keyword evidence="11" id="KW-1185">Reference proteome</keyword>
<protein>
    <recommendedName>
        <fullName evidence="7">Peptide hydrolase</fullName>
        <ecNumber evidence="7">3.4.-.-</ecNumber>
    </recommendedName>
</protein>
<dbReference type="InterPro" id="IPR003137">
    <property type="entry name" value="PA_domain"/>
</dbReference>
<feature type="domain" description="Peptidase M28" evidence="9">
    <location>
        <begin position="244"/>
        <end position="429"/>
    </location>
</feature>
<evidence type="ECO:0000313" key="11">
    <source>
        <dbReference type="Proteomes" id="UP000749293"/>
    </source>
</evidence>
<comment type="cofactor">
    <cofactor evidence="1">
        <name>Zn(2+)</name>
        <dbReference type="ChEBI" id="CHEBI:29105"/>
    </cofactor>
</comment>
<comment type="similarity">
    <text evidence="2">Belongs to the peptidase M28 family. M28B subfamily.</text>
</comment>
<evidence type="ECO:0000256" key="4">
    <source>
        <dbReference type="ARBA" id="ARBA00022723"/>
    </source>
</evidence>
<evidence type="ECO:0000256" key="5">
    <source>
        <dbReference type="ARBA" id="ARBA00022801"/>
    </source>
</evidence>
<dbReference type="AlphaFoldDB" id="A0A9P4YMV8"/>
<dbReference type="OrthoDB" id="10013407at2759"/>
<evidence type="ECO:0000259" key="8">
    <source>
        <dbReference type="Pfam" id="PF02225"/>
    </source>
</evidence>
<evidence type="ECO:0000259" key="9">
    <source>
        <dbReference type="Pfam" id="PF04389"/>
    </source>
</evidence>
<evidence type="ECO:0000313" key="10">
    <source>
        <dbReference type="EMBL" id="KAF4119382.1"/>
    </source>
</evidence>
<keyword evidence="5 7" id="KW-0378">Hydrolase</keyword>
<dbReference type="Gene3D" id="3.50.30.30">
    <property type="match status" value="1"/>
</dbReference>
<evidence type="ECO:0000256" key="2">
    <source>
        <dbReference type="ARBA" id="ARBA00005634"/>
    </source>
</evidence>
<dbReference type="RefSeq" id="XP_035318034.1">
    <property type="nucleotide sequence ID" value="XM_035466875.1"/>
</dbReference>
<organism evidence="10 11">
    <name type="scientific">Geosmithia morbida</name>
    <dbReference type="NCBI Taxonomy" id="1094350"/>
    <lineage>
        <taxon>Eukaryota</taxon>
        <taxon>Fungi</taxon>
        <taxon>Dikarya</taxon>
        <taxon>Ascomycota</taxon>
        <taxon>Pezizomycotina</taxon>
        <taxon>Sordariomycetes</taxon>
        <taxon>Hypocreomycetidae</taxon>
        <taxon>Hypocreales</taxon>
        <taxon>Bionectriaceae</taxon>
        <taxon>Geosmithia</taxon>
    </lineage>
</organism>
<reference evidence="10" key="1">
    <citation type="submission" date="2020-03" db="EMBL/GenBank/DDBJ databases">
        <title>Site-based positive gene gene selection in Geosmithia morbida across the United States reveals a broad range of putative effectors and factors for local host and environmental adapation.</title>
        <authorList>
            <person name="Onufrak A."/>
            <person name="Murdoch R.W."/>
            <person name="Gazis R."/>
            <person name="Huff M."/>
            <person name="Staton M."/>
            <person name="Klingeman W."/>
            <person name="Hadziabdic D."/>
        </authorList>
    </citation>
    <scope>NUCLEOTIDE SEQUENCE</scope>
    <source>
        <strain evidence="10">1262</strain>
    </source>
</reference>
<dbReference type="Gene3D" id="3.40.630.10">
    <property type="entry name" value="Zn peptidases"/>
    <property type="match status" value="1"/>
</dbReference>
<dbReference type="PANTHER" id="PTHR12147">
    <property type="entry name" value="METALLOPEPTIDASE M28 FAMILY MEMBER"/>
    <property type="match status" value="1"/>
</dbReference>
<dbReference type="CDD" id="cd04816">
    <property type="entry name" value="PA_SaNapH_like"/>
    <property type="match status" value="1"/>
</dbReference>
<dbReference type="PANTHER" id="PTHR12147:SF26">
    <property type="entry name" value="PEPTIDASE M28 DOMAIN-CONTAINING PROTEIN"/>
    <property type="match status" value="1"/>
</dbReference>
<sequence length="488" mass="52398">MRFNSIASTGLLVSLSSNPSASIANSLILHEPRLENILWNFNKIAVDNGGNRAFGLPGYNASLDFILERVVGRFGDKFDTFVQPFTHLFATTHNISLTGPDGKEVKAVTLQYNNPTPLPDGVTAALVNVPIDDERGSGCFEDQWAGLNVEKKIALVKRGSCAIADKLRIAKGKGAVGAVLINNVAGPNISSATLSGENYGDLAPVAVVTLEQGTGWWDQVQANQTVEVKLVVDATAEDRETWQVISETKEGDANNVIMVGAHLDSVQAGPGVNDDGSGSAALLEIAASVSKYTGYHNKLRFAWWGAEESGLVGSLYYVSQLSEAELDAIRFYFNYDMIGSPEPFFHIYADTDAHKTGGQILFDYLEEQGRDVQYGSFGSSSDYLGFIEAGIPSSGIFTGAGAPQDPCYHTACDDIDNVDWAALTVNTKAAGRALASLALDASRVPPRDKTSVNPASRRGVARSLTKWKRVALGLDKRHSCARDRKSTI</sequence>
<keyword evidence="4 7" id="KW-0479">Metal-binding</keyword>
<dbReference type="EMBL" id="JAANYQ010000027">
    <property type="protein sequence ID" value="KAF4119382.1"/>
    <property type="molecule type" value="Genomic_DNA"/>
</dbReference>
<dbReference type="Proteomes" id="UP000749293">
    <property type="component" value="Unassembled WGS sequence"/>
</dbReference>
<dbReference type="InterPro" id="IPR007484">
    <property type="entry name" value="Peptidase_M28"/>
</dbReference>
<dbReference type="Pfam" id="PF02225">
    <property type="entry name" value="PA"/>
    <property type="match status" value="1"/>
</dbReference>
<dbReference type="InterPro" id="IPR046450">
    <property type="entry name" value="PA_dom_sf"/>
</dbReference>
<comment type="caution">
    <text evidence="10">The sequence shown here is derived from an EMBL/GenBank/DDBJ whole genome shotgun (WGS) entry which is preliminary data.</text>
</comment>
<gene>
    <name evidence="10" type="ORF">GMORB2_4901</name>
</gene>
<dbReference type="SUPFAM" id="SSF53187">
    <property type="entry name" value="Zn-dependent exopeptidases"/>
    <property type="match status" value="1"/>
</dbReference>
<proteinExistence type="inferred from homology"/>
<dbReference type="GO" id="GO:0046872">
    <property type="term" value="F:metal ion binding"/>
    <property type="evidence" value="ECO:0007669"/>
    <property type="project" value="UniProtKB-KW"/>
</dbReference>
<evidence type="ECO:0000256" key="7">
    <source>
        <dbReference type="RuleBase" id="RU361240"/>
    </source>
</evidence>
<dbReference type="GO" id="GO:0008235">
    <property type="term" value="F:metalloexopeptidase activity"/>
    <property type="evidence" value="ECO:0007669"/>
    <property type="project" value="InterPro"/>
</dbReference>
<dbReference type="EC" id="3.4.-.-" evidence="7"/>
<keyword evidence="10" id="KW-0121">Carboxypeptidase</keyword>
<evidence type="ECO:0000256" key="3">
    <source>
        <dbReference type="ARBA" id="ARBA00022670"/>
    </source>
</evidence>
<dbReference type="Pfam" id="PF04389">
    <property type="entry name" value="Peptidase_M28"/>
    <property type="match status" value="1"/>
</dbReference>
<dbReference type="InterPro" id="IPR045175">
    <property type="entry name" value="M28_fam"/>
</dbReference>
<name>A0A9P4YMV8_9HYPO</name>
<dbReference type="GeneID" id="55971129"/>
<dbReference type="GO" id="GO:0006508">
    <property type="term" value="P:proteolysis"/>
    <property type="evidence" value="ECO:0007669"/>
    <property type="project" value="UniProtKB-KW"/>
</dbReference>
<dbReference type="GO" id="GO:0004180">
    <property type="term" value="F:carboxypeptidase activity"/>
    <property type="evidence" value="ECO:0007669"/>
    <property type="project" value="UniProtKB-KW"/>
</dbReference>
<dbReference type="SUPFAM" id="SSF52025">
    <property type="entry name" value="PA domain"/>
    <property type="match status" value="1"/>
</dbReference>
<evidence type="ECO:0000256" key="6">
    <source>
        <dbReference type="ARBA" id="ARBA00022833"/>
    </source>
</evidence>
<accession>A0A9P4YMV8</accession>
<feature type="domain" description="PA" evidence="8">
    <location>
        <begin position="122"/>
        <end position="213"/>
    </location>
</feature>
<keyword evidence="3 7" id="KW-0645">Protease</keyword>
<keyword evidence="6 7" id="KW-0862">Zinc</keyword>